<organism evidence="1 2">
    <name type="scientific">Cercospora zeae-maydis SCOH1-5</name>
    <dbReference type="NCBI Taxonomy" id="717836"/>
    <lineage>
        <taxon>Eukaryota</taxon>
        <taxon>Fungi</taxon>
        <taxon>Dikarya</taxon>
        <taxon>Ascomycota</taxon>
        <taxon>Pezizomycotina</taxon>
        <taxon>Dothideomycetes</taxon>
        <taxon>Dothideomycetidae</taxon>
        <taxon>Mycosphaerellales</taxon>
        <taxon>Mycosphaerellaceae</taxon>
        <taxon>Cercospora</taxon>
    </lineage>
</organism>
<sequence length="384" mass="43930">MSLHDLSIEILHLICKACEPDSIQDLRLTSQKLCTVANKYLLPELVICLKETDLRRLNDISKGPEGIRTGVKSLIIQADACAYTTDESDQLPSLQEWMSGRTEFLLQSNAELVELRHTIRSRRQTPHRARYLEYLDRFVRDTRVLQDDPTLGHAYYAKFKRLYTQQKTLFGISISHSPQQMPAVIISKMVINTEHSACRNAGISNQSFLETLTIPHRCPGLDLLLAICEVIVPVAIEAGLKVDDYSLTGITPTSVQHSTPNEVPEEELPVFFRFFRNIRKMFTGFNGANAKDEDYDHGDESQWIFYRDKFAAGGTTYWLPFMPQLEELSLLYPVAPVLEWRVDIRDALGEAYIPNLTFLQISNFQCDTEGLERYLLLHKDTLQD</sequence>
<evidence type="ECO:0008006" key="3">
    <source>
        <dbReference type="Google" id="ProtNLM"/>
    </source>
</evidence>
<dbReference type="Proteomes" id="UP000799539">
    <property type="component" value="Unassembled WGS sequence"/>
</dbReference>
<keyword evidence="2" id="KW-1185">Reference proteome</keyword>
<proteinExistence type="predicted"/>
<dbReference type="EMBL" id="ML992700">
    <property type="protein sequence ID" value="KAF2207805.1"/>
    <property type="molecule type" value="Genomic_DNA"/>
</dbReference>
<protein>
    <recommendedName>
        <fullName evidence="3">F-box domain-containing protein</fullName>
    </recommendedName>
</protein>
<evidence type="ECO:0000313" key="2">
    <source>
        <dbReference type="Proteomes" id="UP000799539"/>
    </source>
</evidence>
<name>A0A6A6F1J3_9PEZI</name>
<dbReference type="AlphaFoldDB" id="A0A6A6F1J3"/>
<reference evidence="1" key="1">
    <citation type="journal article" date="2020" name="Stud. Mycol.">
        <title>101 Dothideomycetes genomes: a test case for predicting lifestyles and emergence of pathogens.</title>
        <authorList>
            <person name="Haridas S."/>
            <person name="Albert R."/>
            <person name="Binder M."/>
            <person name="Bloem J."/>
            <person name="Labutti K."/>
            <person name="Salamov A."/>
            <person name="Andreopoulos B."/>
            <person name="Baker S."/>
            <person name="Barry K."/>
            <person name="Bills G."/>
            <person name="Bluhm B."/>
            <person name="Cannon C."/>
            <person name="Castanera R."/>
            <person name="Culley D."/>
            <person name="Daum C."/>
            <person name="Ezra D."/>
            <person name="Gonzalez J."/>
            <person name="Henrissat B."/>
            <person name="Kuo A."/>
            <person name="Liang C."/>
            <person name="Lipzen A."/>
            <person name="Lutzoni F."/>
            <person name="Magnuson J."/>
            <person name="Mondo S."/>
            <person name="Nolan M."/>
            <person name="Ohm R."/>
            <person name="Pangilinan J."/>
            <person name="Park H.-J."/>
            <person name="Ramirez L."/>
            <person name="Alfaro M."/>
            <person name="Sun H."/>
            <person name="Tritt A."/>
            <person name="Yoshinaga Y."/>
            <person name="Zwiers L.-H."/>
            <person name="Turgeon B."/>
            <person name="Goodwin S."/>
            <person name="Spatafora J."/>
            <person name="Crous P."/>
            <person name="Grigoriev I."/>
        </authorList>
    </citation>
    <scope>NUCLEOTIDE SEQUENCE</scope>
    <source>
        <strain evidence="1">SCOH1-5</strain>
    </source>
</reference>
<accession>A0A6A6F1J3</accession>
<gene>
    <name evidence="1" type="ORF">CERZMDRAFT_102071</name>
</gene>
<dbReference type="OrthoDB" id="3629726at2759"/>
<evidence type="ECO:0000313" key="1">
    <source>
        <dbReference type="EMBL" id="KAF2207805.1"/>
    </source>
</evidence>